<reference evidence="2" key="1">
    <citation type="submission" date="2018-01" db="EMBL/GenBank/DDBJ databases">
        <title>An insight into the sialome of Amazonian anophelines.</title>
        <authorList>
            <person name="Ribeiro J.M."/>
            <person name="Scarpassa V."/>
            <person name="Calvo E."/>
        </authorList>
    </citation>
    <scope>NUCLEOTIDE SEQUENCE</scope>
    <source>
        <tissue evidence="2">Salivary glands</tissue>
    </source>
</reference>
<dbReference type="AlphaFoldDB" id="A0A2M4B324"/>
<proteinExistence type="predicted"/>
<evidence type="ECO:0000313" key="2">
    <source>
        <dbReference type="EMBL" id="MBW47455.1"/>
    </source>
</evidence>
<sequence length="79" mass="9611">MCRLLCWLWWLLHCFYWRCSSIAVVRNRMKRLWHSGSCTGPTKGMPSNPDRTNCSWTRRSKRRFFRHPSSVQLRTPVRQ</sequence>
<accession>A0A2M4B324</accession>
<feature type="chain" id="PRO_5014818022" evidence="1">
    <location>
        <begin position="22"/>
        <end position="79"/>
    </location>
</feature>
<protein>
    <submittedName>
        <fullName evidence="2">Putative secreted protein</fullName>
    </submittedName>
</protein>
<keyword evidence="1" id="KW-0732">Signal</keyword>
<name>A0A2M4B324_9DIPT</name>
<dbReference type="EMBL" id="GGFK01014134">
    <property type="protein sequence ID" value="MBW47455.1"/>
    <property type="molecule type" value="Transcribed_RNA"/>
</dbReference>
<evidence type="ECO:0000256" key="1">
    <source>
        <dbReference type="SAM" id="SignalP"/>
    </source>
</evidence>
<feature type="signal peptide" evidence="1">
    <location>
        <begin position="1"/>
        <end position="21"/>
    </location>
</feature>
<organism evidence="2">
    <name type="scientific">Anopheles triannulatus</name>
    <dbReference type="NCBI Taxonomy" id="58253"/>
    <lineage>
        <taxon>Eukaryota</taxon>
        <taxon>Metazoa</taxon>
        <taxon>Ecdysozoa</taxon>
        <taxon>Arthropoda</taxon>
        <taxon>Hexapoda</taxon>
        <taxon>Insecta</taxon>
        <taxon>Pterygota</taxon>
        <taxon>Neoptera</taxon>
        <taxon>Endopterygota</taxon>
        <taxon>Diptera</taxon>
        <taxon>Nematocera</taxon>
        <taxon>Culicoidea</taxon>
        <taxon>Culicidae</taxon>
        <taxon>Anophelinae</taxon>
        <taxon>Anopheles</taxon>
    </lineage>
</organism>